<gene>
    <name evidence="3" type="ORF">AOQ84DRAFT_388120</name>
</gene>
<dbReference type="InterPro" id="IPR011009">
    <property type="entry name" value="Kinase-like_dom_sf"/>
</dbReference>
<organism evidence="3 4">
    <name type="scientific">Glonium stellatum</name>
    <dbReference type="NCBI Taxonomy" id="574774"/>
    <lineage>
        <taxon>Eukaryota</taxon>
        <taxon>Fungi</taxon>
        <taxon>Dikarya</taxon>
        <taxon>Ascomycota</taxon>
        <taxon>Pezizomycotina</taxon>
        <taxon>Dothideomycetes</taxon>
        <taxon>Pleosporomycetidae</taxon>
        <taxon>Gloniales</taxon>
        <taxon>Gloniaceae</taxon>
        <taxon>Glonium</taxon>
    </lineage>
</organism>
<protein>
    <submittedName>
        <fullName evidence="3">Kinase-like protein</fullName>
    </submittedName>
</protein>
<dbReference type="Proteomes" id="UP000250140">
    <property type="component" value="Unassembled WGS sequence"/>
</dbReference>
<dbReference type="InterPro" id="IPR000719">
    <property type="entry name" value="Prot_kinase_dom"/>
</dbReference>
<name>A0A8E2JU98_9PEZI</name>
<feature type="compositionally biased region" description="Polar residues" evidence="1">
    <location>
        <begin position="154"/>
        <end position="172"/>
    </location>
</feature>
<keyword evidence="3" id="KW-0808">Transferase</keyword>
<feature type="domain" description="Protein kinase" evidence="2">
    <location>
        <begin position="200"/>
        <end position="512"/>
    </location>
</feature>
<evidence type="ECO:0000256" key="1">
    <source>
        <dbReference type="SAM" id="MobiDB-lite"/>
    </source>
</evidence>
<dbReference type="OrthoDB" id="4062651at2759"/>
<sequence length="520" mass="58312">MMATTKESTTRDPPQCARRARPQALNIKKLAAYREDEQSINADQRTPYSRFLEELMSSCERMAVEDEVPQQSQELSSSSESELSVSGSLGSCLTVTPDTPQSPLRITWEGRSVPAVRVGNMIMPMRRRTTGTEAPTEALLIRQLSSKKSPRANLEQQHSDSAPEPSQHTNTLHSSTDVVTALYGLSPTHKSFGNMSQVPLIVVTRLGYGSLGVVEEVRTSLYKRSFVRKQVQLPYSNRKERLRIVEQEAAALRFLNHQHIVQLLGTYEEGAETGRHFYSLLMAPVGDSDLRSFLHLVGEKSSRQQHTPGAVTKSTISKELAWLTKWFQCLASALAYMHRNGFRHQDIKPSNIIHRGPDIFFTDFSSSSAFEIGATTSTEEPARNSIMYAAPEAVKSRHDDYYRRHGLSSDVFSLGCVFVEMLTVLDGRRVQDLHQFCLVEEMAARARAGAEESWATLLYSRSVRQAGRWFNGARTPAAAMFEACVEPMLDMDREKRPSADVALLSIRARPYWKPLECSCS</sequence>
<evidence type="ECO:0000259" key="2">
    <source>
        <dbReference type="PROSITE" id="PS50011"/>
    </source>
</evidence>
<feature type="region of interest" description="Disordered" evidence="1">
    <location>
        <begin position="66"/>
        <end position="90"/>
    </location>
</feature>
<dbReference type="PROSITE" id="PS50011">
    <property type="entry name" value="PROTEIN_KINASE_DOM"/>
    <property type="match status" value="1"/>
</dbReference>
<dbReference type="AlphaFoldDB" id="A0A8E2JU98"/>
<dbReference type="Gene3D" id="1.10.510.10">
    <property type="entry name" value="Transferase(Phosphotransferase) domain 1"/>
    <property type="match status" value="1"/>
</dbReference>
<dbReference type="GO" id="GO:0005524">
    <property type="term" value="F:ATP binding"/>
    <property type="evidence" value="ECO:0007669"/>
    <property type="project" value="InterPro"/>
</dbReference>
<evidence type="ECO:0000313" key="3">
    <source>
        <dbReference type="EMBL" id="OCL09512.1"/>
    </source>
</evidence>
<dbReference type="CDD" id="cd00180">
    <property type="entry name" value="PKc"/>
    <property type="match status" value="1"/>
</dbReference>
<dbReference type="GO" id="GO:0005737">
    <property type="term" value="C:cytoplasm"/>
    <property type="evidence" value="ECO:0007669"/>
    <property type="project" value="TreeGrafter"/>
</dbReference>
<dbReference type="SMART" id="SM00220">
    <property type="entry name" value="S_TKc"/>
    <property type="match status" value="1"/>
</dbReference>
<accession>A0A8E2JU98</accession>
<dbReference type="Pfam" id="PF00069">
    <property type="entry name" value="Pkinase"/>
    <property type="match status" value="1"/>
</dbReference>
<reference evidence="3 4" key="1">
    <citation type="journal article" date="2016" name="Nat. Commun.">
        <title>Ectomycorrhizal ecology is imprinted in the genome of the dominant symbiotic fungus Cenococcum geophilum.</title>
        <authorList>
            <consortium name="DOE Joint Genome Institute"/>
            <person name="Peter M."/>
            <person name="Kohler A."/>
            <person name="Ohm R.A."/>
            <person name="Kuo A."/>
            <person name="Krutzmann J."/>
            <person name="Morin E."/>
            <person name="Arend M."/>
            <person name="Barry K.W."/>
            <person name="Binder M."/>
            <person name="Choi C."/>
            <person name="Clum A."/>
            <person name="Copeland A."/>
            <person name="Grisel N."/>
            <person name="Haridas S."/>
            <person name="Kipfer T."/>
            <person name="LaButti K."/>
            <person name="Lindquist E."/>
            <person name="Lipzen A."/>
            <person name="Maire R."/>
            <person name="Meier B."/>
            <person name="Mihaltcheva S."/>
            <person name="Molinier V."/>
            <person name="Murat C."/>
            <person name="Poggeler S."/>
            <person name="Quandt C.A."/>
            <person name="Sperisen C."/>
            <person name="Tritt A."/>
            <person name="Tisserant E."/>
            <person name="Crous P.W."/>
            <person name="Henrissat B."/>
            <person name="Nehls U."/>
            <person name="Egli S."/>
            <person name="Spatafora J.W."/>
            <person name="Grigoriev I.V."/>
            <person name="Martin F.M."/>
        </authorList>
    </citation>
    <scope>NUCLEOTIDE SEQUENCE [LARGE SCALE GENOMIC DNA]</scope>
    <source>
        <strain evidence="3 4">CBS 207.34</strain>
    </source>
</reference>
<dbReference type="Gene3D" id="3.30.200.20">
    <property type="entry name" value="Phosphorylase Kinase, domain 1"/>
    <property type="match status" value="1"/>
</dbReference>
<dbReference type="SUPFAM" id="SSF56112">
    <property type="entry name" value="Protein kinase-like (PK-like)"/>
    <property type="match status" value="1"/>
</dbReference>
<dbReference type="GO" id="GO:0004674">
    <property type="term" value="F:protein serine/threonine kinase activity"/>
    <property type="evidence" value="ECO:0007669"/>
    <property type="project" value="TreeGrafter"/>
</dbReference>
<proteinExistence type="predicted"/>
<keyword evidence="4" id="KW-1185">Reference proteome</keyword>
<dbReference type="PANTHER" id="PTHR24361">
    <property type="entry name" value="MITOGEN-ACTIVATED KINASE KINASE KINASE"/>
    <property type="match status" value="1"/>
</dbReference>
<keyword evidence="3" id="KW-0418">Kinase</keyword>
<feature type="compositionally biased region" description="Low complexity" evidence="1">
    <location>
        <begin position="70"/>
        <end position="90"/>
    </location>
</feature>
<dbReference type="InterPro" id="IPR053235">
    <property type="entry name" value="Ser_Thr_kinase"/>
</dbReference>
<feature type="region of interest" description="Disordered" evidence="1">
    <location>
        <begin position="1"/>
        <end position="22"/>
    </location>
</feature>
<feature type="region of interest" description="Disordered" evidence="1">
    <location>
        <begin position="144"/>
        <end position="172"/>
    </location>
</feature>
<dbReference type="EMBL" id="KV749423">
    <property type="protein sequence ID" value="OCL09512.1"/>
    <property type="molecule type" value="Genomic_DNA"/>
</dbReference>
<evidence type="ECO:0000313" key="4">
    <source>
        <dbReference type="Proteomes" id="UP000250140"/>
    </source>
</evidence>